<dbReference type="Pfam" id="PF11951">
    <property type="entry name" value="Fungal_trans_2"/>
    <property type="match status" value="1"/>
</dbReference>
<dbReference type="InterPro" id="IPR021858">
    <property type="entry name" value="Fun_TF"/>
</dbReference>
<organism evidence="2 3">
    <name type="scientific">Aureobasidium vineae</name>
    <dbReference type="NCBI Taxonomy" id="2773715"/>
    <lineage>
        <taxon>Eukaryota</taxon>
        <taxon>Fungi</taxon>
        <taxon>Dikarya</taxon>
        <taxon>Ascomycota</taxon>
        <taxon>Pezizomycotina</taxon>
        <taxon>Dothideomycetes</taxon>
        <taxon>Dothideomycetidae</taxon>
        <taxon>Dothideales</taxon>
        <taxon>Saccotheciaceae</taxon>
        <taxon>Aureobasidium</taxon>
    </lineage>
</organism>
<evidence type="ECO:0000313" key="2">
    <source>
        <dbReference type="EMBL" id="CAD0089785.1"/>
    </source>
</evidence>
<gene>
    <name evidence="2" type="ORF">AWRI4619_LOCUS5856</name>
</gene>
<accession>A0A9N8JP75</accession>
<dbReference type="EMBL" id="CAIJEN010000008">
    <property type="protein sequence ID" value="CAD0089785.1"/>
    <property type="molecule type" value="Genomic_DNA"/>
</dbReference>
<reference evidence="2" key="1">
    <citation type="submission" date="2020-06" db="EMBL/GenBank/DDBJ databases">
        <authorList>
            <person name="Onetto C."/>
        </authorList>
    </citation>
    <scope>NUCLEOTIDE SEQUENCE</scope>
</reference>
<dbReference type="AlphaFoldDB" id="A0A9N8JP75"/>
<sequence length="368" mass="40846">MDRSTPPIVFYNPAGVRKNPANQPLRVAIRWIQEFPNQDPAASRENSNRRVVDDESGAIRESRIYRRTATGERQLRAPLLNAYLLADAPLRLTIGSQRDPFSTLPVPWKPPYGIITSYFKYAIAPAIVAESFEPEGKTRQEALEDIEWPMALSVQTNDPALFFAALAMSCVHLPETHEFSPQSNPFFFRWLSSKCVEFLNKSLSNPSRACSDGTLVAVTFISFCESMAGNHRIAATVHQPGLRHMVNTRGGLDSIAKESAVGERVTKAISALDIVVASKFGCTPIFEDSYMLALQDVEMTDIVSRIKKTAEGRLDPTSPIPRTVILTQRLKDHDIFQSPSQSSPAPLPKTNNPVSPSLEEAYDTQDPF</sequence>
<name>A0A9N8JP75_9PEZI</name>
<proteinExistence type="predicted"/>
<dbReference type="Proteomes" id="UP000716446">
    <property type="component" value="Unassembled WGS sequence"/>
</dbReference>
<dbReference type="PANTHER" id="PTHR37540">
    <property type="entry name" value="TRANSCRIPTION FACTOR (ACR-2), PUTATIVE-RELATED-RELATED"/>
    <property type="match status" value="1"/>
</dbReference>
<keyword evidence="3" id="KW-1185">Reference proteome</keyword>
<protein>
    <submittedName>
        <fullName evidence="2">Uncharacterized protein</fullName>
    </submittedName>
</protein>
<feature type="region of interest" description="Disordered" evidence="1">
    <location>
        <begin position="335"/>
        <end position="368"/>
    </location>
</feature>
<comment type="caution">
    <text evidence="2">The sequence shown here is derived from an EMBL/GenBank/DDBJ whole genome shotgun (WGS) entry which is preliminary data.</text>
</comment>
<evidence type="ECO:0000313" key="3">
    <source>
        <dbReference type="Proteomes" id="UP000716446"/>
    </source>
</evidence>
<dbReference type="PANTHER" id="PTHR37540:SF5">
    <property type="entry name" value="TRANSCRIPTION FACTOR DOMAIN-CONTAINING PROTEIN"/>
    <property type="match status" value="1"/>
</dbReference>
<evidence type="ECO:0000256" key="1">
    <source>
        <dbReference type="SAM" id="MobiDB-lite"/>
    </source>
</evidence>